<evidence type="ECO:0000313" key="2">
    <source>
        <dbReference type="Proteomes" id="UP001523566"/>
    </source>
</evidence>
<reference evidence="1 2" key="1">
    <citation type="journal article" date="2022" name="Genome Biol. Evol.">
        <title>Host diet, physiology and behaviors set the stage for Lachnospiraceae cladogenesis.</title>
        <authorList>
            <person name="Vera-Ponce De Leon A."/>
            <person name="Schneider M."/>
            <person name="Jahnes B.C."/>
            <person name="Sadowski V."/>
            <person name="Camuy-Velez L.A."/>
            <person name="Duan J."/>
            <person name="Sabree Z.L."/>
        </authorList>
    </citation>
    <scope>NUCLEOTIDE SEQUENCE [LARGE SCALE GENOMIC DNA]</scope>
    <source>
        <strain evidence="1 2">PAL113</strain>
    </source>
</reference>
<name>A0ABT1EBN4_9FIRM</name>
<keyword evidence="2" id="KW-1185">Reference proteome</keyword>
<gene>
    <name evidence="1" type="ORF">NK125_12610</name>
</gene>
<organism evidence="1 2">
    <name type="scientific">Aequitasia blattaphilus</name>
    <dbReference type="NCBI Taxonomy" id="2949332"/>
    <lineage>
        <taxon>Bacteria</taxon>
        <taxon>Bacillati</taxon>
        <taxon>Bacillota</taxon>
        <taxon>Clostridia</taxon>
        <taxon>Lachnospirales</taxon>
        <taxon>Lachnospiraceae</taxon>
        <taxon>Aequitasia</taxon>
    </lineage>
</organism>
<accession>A0ABT1EBN4</accession>
<protein>
    <submittedName>
        <fullName evidence="1">Uncharacterized protein</fullName>
    </submittedName>
</protein>
<dbReference type="RefSeq" id="WP_262067020.1">
    <property type="nucleotide sequence ID" value="NZ_JAMXOD010000021.1"/>
</dbReference>
<dbReference type="EMBL" id="JAMZFW010000021">
    <property type="protein sequence ID" value="MCP1103246.1"/>
    <property type="molecule type" value="Genomic_DNA"/>
</dbReference>
<comment type="caution">
    <text evidence="1">The sequence shown here is derived from an EMBL/GenBank/DDBJ whole genome shotgun (WGS) entry which is preliminary data.</text>
</comment>
<sequence length="107" mass="12250">MKLTELVIDSSKTVGKKLILTEVRPVYEYKDGTRTDNITGYRYEVVLTEKAFEKLQIKIDGKNSITMDVGTFPEVTFESLELYLYWTTEGYKVGAKASNITIVRNNK</sequence>
<evidence type="ECO:0000313" key="1">
    <source>
        <dbReference type="EMBL" id="MCP1103246.1"/>
    </source>
</evidence>
<proteinExistence type="predicted"/>
<dbReference type="Proteomes" id="UP001523566">
    <property type="component" value="Unassembled WGS sequence"/>
</dbReference>